<feature type="transmembrane region" description="Helical" evidence="6">
    <location>
        <begin position="79"/>
        <end position="99"/>
    </location>
</feature>
<comment type="subcellular location">
    <subcellularLocation>
        <location evidence="1">Membrane</location>
        <topology evidence="1">Multi-pass membrane protein</topology>
    </subcellularLocation>
</comment>
<keyword evidence="10" id="KW-1185">Reference proteome</keyword>
<gene>
    <name evidence="9" type="primary">ccsA</name>
    <name evidence="9" type="ORF">ACFSQJ_09355</name>
</gene>
<sequence length="1056" mass="120595">MFDLLKKTLFSTRLMAVLFLAFAVAMGIGTFIETWYSTETARIYIYNATWFEVIMVFFVINFSGNIFRYNLLQWKKWPVLMLHLSWILIIVGAGITRYLGFEGMMPIREGNAEKVFYSDKTYLTVFVDGEINGDTRRRVLEDDILVTPEGKRSSLPWKSDFNGQPFQIDFIDFKWGANKEWVADETGKNYLKIVEAGDGQRHEHYLEDGKIANIHNILFSLNKETQGAINIFTTDSVYTIKAAFDGGFMRMADQFKGEVFKDSLQQLQLRSLYTMAGTQFVIPEPVTKGKYIAVPSTVPTARDGVKDTLILEITTNGKTSIQKLTGEKGMSDFSDKFSLGELDFSLKYGSKAYELPFNVKLNDFIAEKYPGTESSYKSFMSKITVEDERSFDYDIFMNHVLDHKGYRFFQASFMPDEKGTILSVNHDRWGTWVTYAGYFLLYIGLMGIMFFGKTRFKDLTKLLDKLKAKKETLSLIVFLFCSLGIIAQNANDAHAHNGLPTQFQIDSVLKATTVSKEHADKFGTLIIQDEGGRMKPIHTFSSELLRRISGKNSYKDLNSNQVFISMMLNPVLWYNTEFISLGEKGNDSIRKIVGVAKKQKFVKATDFFDAKGNYKLQPYIREATSTTNPNKFQKDFKKASERLSLLDVALSGKMMKIFPLLNDENNKWIAAVEYRSGQFQVQDSLYANFMNNAIPYYLNTVKNAIVSGDYTESNKLLEAFHQNQKNHGSEVLPSDQKIKTEIIYNKIGIFNRLYQYYVMVGGLLFFILIFRIFKDREIWKAATYFFKGLIILLFVWHTAGLVLRWYISGHAPWSDAYESILYVSWATMGMGLLLGIRKSDLTLAASAFVTALLLWVAHQSWVDPEIANLQPVLDSYWLMIHVAVIVGSYGPLTVGMILGVVSLLLITLTNKKNKKRIDINLKELTTINELALTVGLVMLTIGNFLGGQWANESWGRYWGWDPKETWALISIMIYAFVLHMRLVPGLRGRWTFSFASIVAYASIMMTYFGVNFYLSGLHSYASGDQVITPNFIWYTVLGVFILGGISLWRYKVNYSK</sequence>
<evidence type="ECO:0000259" key="7">
    <source>
        <dbReference type="Pfam" id="PF01578"/>
    </source>
</evidence>
<reference evidence="10" key="1">
    <citation type="journal article" date="2019" name="Int. J. Syst. Evol. Microbiol.">
        <title>The Global Catalogue of Microorganisms (GCM) 10K type strain sequencing project: providing services to taxonomists for standard genome sequencing and annotation.</title>
        <authorList>
            <consortium name="The Broad Institute Genomics Platform"/>
            <consortium name="The Broad Institute Genome Sequencing Center for Infectious Disease"/>
            <person name="Wu L."/>
            <person name="Ma J."/>
        </authorList>
    </citation>
    <scope>NUCLEOTIDE SEQUENCE [LARGE SCALE GENOMIC DNA]</scope>
    <source>
        <strain evidence="10">KCTC 52368</strain>
    </source>
</reference>
<evidence type="ECO:0000256" key="4">
    <source>
        <dbReference type="ARBA" id="ARBA00022989"/>
    </source>
</evidence>
<protein>
    <submittedName>
        <fullName evidence="9">Cytochrome c biogenesis protein CcsA</fullName>
    </submittedName>
</protein>
<dbReference type="InterPro" id="IPR007816">
    <property type="entry name" value="ResB-like_domain"/>
</dbReference>
<dbReference type="Proteomes" id="UP001597526">
    <property type="component" value="Unassembled WGS sequence"/>
</dbReference>
<feature type="transmembrane region" description="Helical" evidence="6">
    <location>
        <begin position="754"/>
        <end position="773"/>
    </location>
</feature>
<dbReference type="Pfam" id="PF05140">
    <property type="entry name" value="ResB"/>
    <property type="match status" value="1"/>
</dbReference>
<feature type="transmembrane region" description="Helical" evidence="6">
    <location>
        <begin position="990"/>
        <end position="1010"/>
    </location>
</feature>
<dbReference type="PANTHER" id="PTHR30071">
    <property type="entry name" value="HEME EXPORTER PROTEIN C"/>
    <property type="match status" value="1"/>
</dbReference>
<feature type="domain" description="ResB-like" evidence="8">
    <location>
        <begin position="345"/>
        <end position="415"/>
    </location>
</feature>
<feature type="transmembrane region" description="Helical" evidence="6">
    <location>
        <begin position="927"/>
        <end position="945"/>
    </location>
</feature>
<name>A0ABW5MWH8_9FLAO</name>
<feature type="transmembrane region" description="Helical" evidence="6">
    <location>
        <begin position="785"/>
        <end position="807"/>
    </location>
</feature>
<feature type="transmembrane region" description="Helical" evidence="6">
    <location>
        <begin position="12"/>
        <end position="32"/>
    </location>
</feature>
<feature type="transmembrane region" description="Helical" evidence="6">
    <location>
        <begin position="819"/>
        <end position="836"/>
    </location>
</feature>
<keyword evidence="3" id="KW-0201">Cytochrome c-type biogenesis</keyword>
<dbReference type="InterPro" id="IPR002541">
    <property type="entry name" value="Cyt_c_assembly"/>
</dbReference>
<keyword evidence="2 6" id="KW-0812">Transmembrane</keyword>
<dbReference type="InterPro" id="IPR045062">
    <property type="entry name" value="Cyt_c_biogenesis_CcsA/CcmC"/>
</dbReference>
<dbReference type="RefSeq" id="WP_377766696.1">
    <property type="nucleotide sequence ID" value="NZ_JBHULB010000011.1"/>
</dbReference>
<dbReference type="Pfam" id="PF01578">
    <property type="entry name" value="Cytochrom_C_asm"/>
    <property type="match status" value="1"/>
</dbReference>
<evidence type="ECO:0000256" key="5">
    <source>
        <dbReference type="ARBA" id="ARBA00023136"/>
    </source>
</evidence>
<accession>A0ABW5MWH8</accession>
<organism evidence="9 10">
    <name type="scientific">Croceitalea marina</name>
    <dbReference type="NCBI Taxonomy" id="1775166"/>
    <lineage>
        <taxon>Bacteria</taxon>
        <taxon>Pseudomonadati</taxon>
        <taxon>Bacteroidota</taxon>
        <taxon>Flavobacteriia</taxon>
        <taxon>Flavobacteriales</taxon>
        <taxon>Flavobacteriaceae</taxon>
        <taxon>Croceitalea</taxon>
    </lineage>
</organism>
<keyword evidence="5 6" id="KW-0472">Membrane</keyword>
<proteinExistence type="predicted"/>
<feature type="transmembrane region" description="Helical" evidence="6">
    <location>
        <begin position="1030"/>
        <end position="1050"/>
    </location>
</feature>
<feature type="transmembrane region" description="Helical" evidence="6">
    <location>
        <begin position="472"/>
        <end position="490"/>
    </location>
</feature>
<feature type="transmembrane region" description="Helical" evidence="6">
    <location>
        <begin position="965"/>
        <end position="983"/>
    </location>
</feature>
<feature type="transmembrane region" description="Helical" evidence="6">
    <location>
        <begin position="878"/>
        <end position="906"/>
    </location>
</feature>
<evidence type="ECO:0000259" key="8">
    <source>
        <dbReference type="Pfam" id="PF05140"/>
    </source>
</evidence>
<evidence type="ECO:0000256" key="6">
    <source>
        <dbReference type="SAM" id="Phobius"/>
    </source>
</evidence>
<feature type="domain" description="Cytochrome c assembly protein" evidence="7">
    <location>
        <begin position="813"/>
        <end position="1018"/>
    </location>
</feature>
<feature type="transmembrane region" description="Helical" evidence="6">
    <location>
        <begin position="432"/>
        <end position="451"/>
    </location>
</feature>
<comment type="caution">
    <text evidence="9">The sequence shown here is derived from an EMBL/GenBank/DDBJ whole genome shotgun (WGS) entry which is preliminary data.</text>
</comment>
<evidence type="ECO:0000313" key="9">
    <source>
        <dbReference type="EMBL" id="MFD2587136.1"/>
    </source>
</evidence>
<evidence type="ECO:0000256" key="2">
    <source>
        <dbReference type="ARBA" id="ARBA00022692"/>
    </source>
</evidence>
<dbReference type="EMBL" id="JBHULB010000011">
    <property type="protein sequence ID" value="MFD2587136.1"/>
    <property type="molecule type" value="Genomic_DNA"/>
</dbReference>
<evidence type="ECO:0000256" key="3">
    <source>
        <dbReference type="ARBA" id="ARBA00022748"/>
    </source>
</evidence>
<feature type="transmembrane region" description="Helical" evidence="6">
    <location>
        <begin position="44"/>
        <end position="67"/>
    </location>
</feature>
<feature type="transmembrane region" description="Helical" evidence="6">
    <location>
        <begin position="841"/>
        <end position="858"/>
    </location>
</feature>
<keyword evidence="4 6" id="KW-1133">Transmembrane helix</keyword>
<evidence type="ECO:0000313" key="10">
    <source>
        <dbReference type="Proteomes" id="UP001597526"/>
    </source>
</evidence>
<evidence type="ECO:0000256" key="1">
    <source>
        <dbReference type="ARBA" id="ARBA00004141"/>
    </source>
</evidence>
<dbReference type="PANTHER" id="PTHR30071:SF1">
    <property type="entry name" value="CYTOCHROME B_B6 PROTEIN-RELATED"/>
    <property type="match status" value="1"/>
</dbReference>